<keyword evidence="2 8" id="KW-0436">Ligase</keyword>
<comment type="similarity">
    <text evidence="1 8">Belongs to the class-I aminoacyl-tRNA synthetase family.</text>
</comment>
<dbReference type="STRING" id="158607.A0A2P5I8U0"/>
<dbReference type="GO" id="GO:0006429">
    <property type="term" value="P:leucyl-tRNA aminoacylation"/>
    <property type="evidence" value="ECO:0007669"/>
    <property type="project" value="InterPro"/>
</dbReference>
<dbReference type="GO" id="GO:0002161">
    <property type="term" value="F:aminoacyl-tRNA deacylase activity"/>
    <property type="evidence" value="ECO:0007669"/>
    <property type="project" value="InterPro"/>
</dbReference>
<dbReference type="Gene3D" id="3.40.50.620">
    <property type="entry name" value="HUPs"/>
    <property type="match status" value="1"/>
</dbReference>
<evidence type="ECO:0000256" key="8">
    <source>
        <dbReference type="RuleBase" id="RU363039"/>
    </source>
</evidence>
<evidence type="ECO:0000256" key="2">
    <source>
        <dbReference type="ARBA" id="ARBA00022598"/>
    </source>
</evidence>
<dbReference type="Pfam" id="PF09334">
    <property type="entry name" value="tRNA-synt_1g"/>
    <property type="match status" value="1"/>
</dbReference>
<evidence type="ECO:0000256" key="6">
    <source>
        <dbReference type="ARBA" id="ARBA00023146"/>
    </source>
</evidence>
<dbReference type="AlphaFoldDB" id="A0A2P5I8U0"/>
<organism evidence="10 11">
    <name type="scientific">Diaporthe helianthi</name>
    <dbReference type="NCBI Taxonomy" id="158607"/>
    <lineage>
        <taxon>Eukaryota</taxon>
        <taxon>Fungi</taxon>
        <taxon>Dikarya</taxon>
        <taxon>Ascomycota</taxon>
        <taxon>Pezizomycotina</taxon>
        <taxon>Sordariomycetes</taxon>
        <taxon>Sordariomycetidae</taxon>
        <taxon>Diaporthales</taxon>
        <taxon>Diaporthaceae</taxon>
        <taxon>Diaporthe</taxon>
    </lineage>
</organism>
<sequence length="790" mass="87801">MNRLKELGKIKFGTRHTVYSPKDRQPCLDHDRSEGEGIGVQVYTAIKMRVVSYSGLMPRLQQSKQLSSPYGLYATSANEYLFLTDRAARKMAFQGIFGSWGHYSKALELRGSDVVGTVGDAPLSVHSNSVRVLPMETVKDTKGTGAVTSVPSDSPDDYATVSDLANKSSYYGIQKEWAQLESIPIIETPAYGTLTGRALVEQMRIISPKDPRLVQAKELAYKEGFFNGKMIYGEFSGKPVQQAKDLVKRKLMDAKLAFEYAEPDGHVVSRSNDVCVVALLDQWYLNYGSAENGGDDAWCAQVLQHLNSGDLNTFSAEAKHQFTKALDIYGNELGIGNINAQQMSDDVWDFVFARKESVETDIPLETLTAMRREFEYWYPLDVRVSGKDLIQNHLTFFLYIHVALWPKEYWPRGIRPNGHLLLNGDKMSKSTGNFLTLKQTVEKFGADAARITIADAGDAIEDANFEESVANKTILKLYELKKWLEEMIRHAVFVDSADDYVSKRNGNEVASIDTIQRTGALSLWDKLFENELNKLAHETDAQYSSYLFKNALKLSFYDLTAARDFYREVTKSAASHWCEHVWIEVLGNSGSIHNATFPHPAPEDKKLTGTLAYIRKITSAVTSAQSTQQKKIAKGKTVTFDPKMPHKLVVFYATTLPAWQIDCINQVSKALEEFGFVDAKTISKGMDKSAMKRAMPFIQGLKKSLDGGQSEADVLSTELGFDEQAILEAMVPGLIHTLPKCKAVELIKVIGQTAQGGVSAQSDQPVEELPGIASGATPGEPRFVFENVDN</sequence>
<keyword evidence="3 8" id="KW-0547">Nucleotide-binding</keyword>
<dbReference type="SUPFAM" id="SSF52374">
    <property type="entry name" value="Nucleotidylyl transferase"/>
    <property type="match status" value="1"/>
</dbReference>
<keyword evidence="6 8" id="KW-0030">Aminoacyl-tRNA synthetase</keyword>
<evidence type="ECO:0000313" key="10">
    <source>
        <dbReference type="EMBL" id="POS78920.1"/>
    </source>
</evidence>
<dbReference type="Gene3D" id="3.90.740.10">
    <property type="entry name" value="Valyl/Leucyl/Isoleucyl-tRNA synthetase, editing domain"/>
    <property type="match status" value="1"/>
</dbReference>
<dbReference type="GO" id="GO:0005524">
    <property type="term" value="F:ATP binding"/>
    <property type="evidence" value="ECO:0007669"/>
    <property type="project" value="UniProtKB-KW"/>
</dbReference>
<dbReference type="SUPFAM" id="SSF50677">
    <property type="entry name" value="ValRS/IleRS/LeuRS editing domain"/>
    <property type="match status" value="1"/>
</dbReference>
<proteinExistence type="inferred from homology"/>
<dbReference type="SUPFAM" id="SSF47323">
    <property type="entry name" value="Anticodon-binding domain of a subclass of class I aminoacyl-tRNA synthetases"/>
    <property type="match status" value="1"/>
</dbReference>
<reference evidence="10" key="1">
    <citation type="submission" date="2017-09" db="EMBL/GenBank/DDBJ databases">
        <title>Polyketide synthases of a Diaporthe helianthi virulent isolate.</title>
        <authorList>
            <person name="Baroncelli R."/>
        </authorList>
    </citation>
    <scope>NUCLEOTIDE SEQUENCE [LARGE SCALE GENOMIC DNA]</scope>
    <source>
        <strain evidence="10">7/96</strain>
    </source>
</reference>
<dbReference type="InterPro" id="IPR009080">
    <property type="entry name" value="tRNAsynth_Ia_anticodon-bd"/>
</dbReference>
<evidence type="ECO:0000259" key="9">
    <source>
        <dbReference type="Pfam" id="PF09334"/>
    </source>
</evidence>
<evidence type="ECO:0000256" key="4">
    <source>
        <dbReference type="ARBA" id="ARBA00022840"/>
    </source>
</evidence>
<dbReference type="InterPro" id="IPR004493">
    <property type="entry name" value="Leu-tRNA-synth_Ia_arc/euk"/>
</dbReference>
<dbReference type="InterPro" id="IPR009008">
    <property type="entry name" value="Val/Leu/Ile-tRNA-synth_edit"/>
</dbReference>
<evidence type="ECO:0000256" key="3">
    <source>
        <dbReference type="ARBA" id="ARBA00022741"/>
    </source>
</evidence>
<dbReference type="PANTHER" id="PTHR45794">
    <property type="entry name" value="LEUCYL-TRNA SYNTHETASE"/>
    <property type="match status" value="1"/>
</dbReference>
<accession>A0A2P5I8U0</accession>
<comment type="caution">
    <text evidence="10">The sequence shown here is derived from an EMBL/GenBank/DDBJ whole genome shotgun (WGS) entry which is preliminary data.</text>
</comment>
<dbReference type="InterPro" id="IPR014729">
    <property type="entry name" value="Rossmann-like_a/b/a_fold"/>
</dbReference>
<evidence type="ECO:0000256" key="7">
    <source>
        <dbReference type="ARBA" id="ARBA00047469"/>
    </source>
</evidence>
<feature type="domain" description="Methionyl/Leucyl tRNA synthetase" evidence="9">
    <location>
        <begin position="373"/>
        <end position="471"/>
    </location>
</feature>
<evidence type="ECO:0000256" key="1">
    <source>
        <dbReference type="ARBA" id="ARBA00005594"/>
    </source>
</evidence>
<keyword evidence="5 8" id="KW-0648">Protein biosynthesis</keyword>
<gene>
    <name evidence="10" type="ORF">DHEL01_v202690</name>
</gene>
<evidence type="ECO:0000256" key="5">
    <source>
        <dbReference type="ARBA" id="ARBA00022917"/>
    </source>
</evidence>
<keyword evidence="11" id="KW-1185">Reference proteome</keyword>
<keyword evidence="4 8" id="KW-0067">ATP-binding</keyword>
<dbReference type="OrthoDB" id="10249672at2759"/>
<dbReference type="InterPro" id="IPR015413">
    <property type="entry name" value="Methionyl/Leucyl_tRNA_Synth"/>
</dbReference>
<name>A0A2P5I8U0_DIAHE</name>
<protein>
    <submittedName>
        <fullName evidence="10">Leucyl-tRNA synthetase</fullName>
    </submittedName>
</protein>
<dbReference type="Proteomes" id="UP000094444">
    <property type="component" value="Unassembled WGS sequence"/>
</dbReference>
<comment type="catalytic activity">
    <reaction evidence="7">
        <text>tRNA(Leu) + L-leucine + ATP = L-leucyl-tRNA(Leu) + AMP + diphosphate</text>
        <dbReference type="Rhea" id="RHEA:11688"/>
        <dbReference type="Rhea" id="RHEA-COMP:9613"/>
        <dbReference type="Rhea" id="RHEA-COMP:9622"/>
        <dbReference type="ChEBI" id="CHEBI:30616"/>
        <dbReference type="ChEBI" id="CHEBI:33019"/>
        <dbReference type="ChEBI" id="CHEBI:57427"/>
        <dbReference type="ChEBI" id="CHEBI:78442"/>
        <dbReference type="ChEBI" id="CHEBI:78494"/>
        <dbReference type="ChEBI" id="CHEBI:456215"/>
        <dbReference type="EC" id="6.1.1.4"/>
    </reaction>
</comment>
<dbReference type="InParanoid" id="A0A2P5I8U0"/>
<evidence type="ECO:0000313" key="11">
    <source>
        <dbReference type="Proteomes" id="UP000094444"/>
    </source>
</evidence>
<dbReference type="PANTHER" id="PTHR45794:SF1">
    <property type="entry name" value="LEUCINE--TRNA LIGASE, CYTOPLASMIC"/>
    <property type="match status" value="1"/>
</dbReference>
<dbReference type="EMBL" id="MAVT02000150">
    <property type="protein sequence ID" value="POS78920.1"/>
    <property type="molecule type" value="Genomic_DNA"/>
</dbReference>
<dbReference type="GO" id="GO:0004823">
    <property type="term" value="F:leucine-tRNA ligase activity"/>
    <property type="evidence" value="ECO:0007669"/>
    <property type="project" value="UniProtKB-EC"/>
</dbReference>